<dbReference type="EMBL" id="CM039172">
    <property type="protein sequence ID" value="KAH9786812.1"/>
    <property type="molecule type" value="Genomic_DNA"/>
</dbReference>
<proteinExistence type="predicted"/>
<sequence>MDAFEMEDGTAFSIENDVDLCSSILSRFSSSAQEEHQHLCAAIGAMSQELKDQNLPLTPISYFGATCSSLDRLLSSPDPDRSSHIIGSLSTILSLLLPKISVAVLKKKGDFLTDLVVRVVRLSSVTAGAVASGLTSLSRLLTGRGRVNWSDVSQLYGVVLAFMTDSRLKVRRQSHLCVREILLSLQGTLVLAPASEAITNMFEKFLLLAGGSNTSADEKPKGAQEVLYVLDALKECLPLMSTKYTAVILKYFKTLLELRQPLVTRRVTDALNVICLHPTLEVSAEALLDLLCSLALSVSTNETSADAMTFTARLLNVGMIKIYSINREICSTKLPIVFNALKDILASEHEEAIFAATEALKNLINACIDESLIKQGVDQITNVNSDARKSGPTVIEKICATVESLLDYHYSAVWDMAFQIVSTMFDKLGTYSSYFMRGALKNLADMQNLPDEDFPYRKQLHECVGSAVGSMGPETFLCLLPLKLEASDLSEVNVWLFPILKQYIIGARLNFFMEKLLGMAKLIGQKSRKFELEGRVFSSRSADALVYSLWSLLPSFCNYPVDTAESFMDLAGVLCSALHEENDIRGIICSSLQNLIQQNKKTLEGKNDLSNVVISTASQRAMAHYTTKVATDNLNVLKSSARELLSILSRIFLESAKDEGGCLQSTIGDFASIADKEIVTRLFKRTMHRLLEATQEAGKTKSTRKSNSMQIDDSSNESSPDFMRARLFDLALSLLPGLNAKEIDVLFVAIKPALQDDEGLIQKKAYKVLSTILRKCDGFLSSRLEELLGLMIEVLPSCHFSAKRHRLDCLYFIIAHVSKDDSEQRRSYILSSFLTEIILALKEANKRTRNRAYDVLVQIGRAFGDEENGGGKENLYQFFNMVAGGLAGESPHMISAAVKGLARLAYEFSDLVSNVYKLLPSTFLLLQRKNREIIKANLGLLKVLVAKSHAEGLQIHLASMVEGLLKWQDDTKNQFKSKIKLLLEMLVKKCGLDAVKAVMPEEHMKLLKNIRKIKERKERKLATKTEDTKSHFSKTTTSRLSRWNHTKIFSDFGDEGSEGSDAEYMDVGTVSGQGSKASPQLKSKVSTLRLKKKRKADKILPEDLFDQLEDEPLDLLDRQKTRSALRSSEHLKQKTESDDEPEIDSEGRLIIHEGRKPKKVKPSNPDLDGRSEAGSMMSRPSSRKTQKRRKTSESGWAYTGSEYASKKASGDVKRKGKLEPYAYWPMDRKLMSRRPEHRAAARKGMASVVKLTKKLEGKSASSALSMKFTKSKKGRR</sequence>
<name>A0ACB8MLL6_CITSI</name>
<accession>A0ACB8MLL6</accession>
<comment type="caution">
    <text evidence="1">The sequence shown here is derived from an EMBL/GenBank/DDBJ whole genome shotgun (WGS) entry which is preliminary data.</text>
</comment>
<reference evidence="2" key="1">
    <citation type="journal article" date="2023" name="Hortic. Res.">
        <title>A chromosome-level phased genome enabling allele-level studies in sweet orange: a case study on citrus Huanglongbing tolerance.</title>
        <authorList>
            <person name="Wu B."/>
            <person name="Yu Q."/>
            <person name="Deng Z."/>
            <person name="Duan Y."/>
            <person name="Luo F."/>
            <person name="Gmitter F. Jr."/>
        </authorList>
    </citation>
    <scope>NUCLEOTIDE SEQUENCE [LARGE SCALE GENOMIC DNA]</scope>
    <source>
        <strain evidence="2">cv. Valencia</strain>
    </source>
</reference>
<protein>
    <submittedName>
        <fullName evidence="1">NUC173 domain-containing protein</fullName>
    </submittedName>
</protein>
<keyword evidence="2" id="KW-1185">Reference proteome</keyword>
<evidence type="ECO:0000313" key="2">
    <source>
        <dbReference type="Proteomes" id="UP000829398"/>
    </source>
</evidence>
<dbReference type="Proteomes" id="UP000829398">
    <property type="component" value="Chromosome 3"/>
</dbReference>
<organism evidence="1 2">
    <name type="scientific">Citrus sinensis</name>
    <name type="common">Sweet orange</name>
    <name type="synonym">Citrus aurantium var. sinensis</name>
    <dbReference type="NCBI Taxonomy" id="2711"/>
    <lineage>
        <taxon>Eukaryota</taxon>
        <taxon>Viridiplantae</taxon>
        <taxon>Streptophyta</taxon>
        <taxon>Embryophyta</taxon>
        <taxon>Tracheophyta</taxon>
        <taxon>Spermatophyta</taxon>
        <taxon>Magnoliopsida</taxon>
        <taxon>eudicotyledons</taxon>
        <taxon>Gunneridae</taxon>
        <taxon>Pentapetalae</taxon>
        <taxon>rosids</taxon>
        <taxon>malvids</taxon>
        <taxon>Sapindales</taxon>
        <taxon>Rutaceae</taxon>
        <taxon>Aurantioideae</taxon>
        <taxon>Citrus</taxon>
    </lineage>
</organism>
<evidence type="ECO:0000313" key="1">
    <source>
        <dbReference type="EMBL" id="KAH9786812.1"/>
    </source>
</evidence>
<gene>
    <name evidence="1" type="ORF">KPL71_010388</name>
</gene>